<dbReference type="EMBL" id="MRZV01002432">
    <property type="protein sequence ID" value="PIK33730.1"/>
    <property type="molecule type" value="Genomic_DNA"/>
</dbReference>
<organism evidence="10 11">
    <name type="scientific">Stichopus japonicus</name>
    <name type="common">Sea cucumber</name>
    <dbReference type="NCBI Taxonomy" id="307972"/>
    <lineage>
        <taxon>Eukaryota</taxon>
        <taxon>Metazoa</taxon>
        <taxon>Echinodermata</taxon>
        <taxon>Eleutherozoa</taxon>
        <taxon>Echinozoa</taxon>
        <taxon>Holothuroidea</taxon>
        <taxon>Aspidochirotacea</taxon>
        <taxon>Aspidochirotida</taxon>
        <taxon>Stichopodidae</taxon>
        <taxon>Apostichopus</taxon>
    </lineage>
</organism>
<evidence type="ECO:0000256" key="5">
    <source>
        <dbReference type="ARBA" id="ARBA00022695"/>
    </source>
</evidence>
<protein>
    <recommendedName>
        <fullName evidence="2">DNA-directed RNA polymerase</fullName>
        <ecNumber evidence="2">2.7.7.6</ecNumber>
    </recommendedName>
</protein>
<keyword evidence="3 10" id="KW-0240">DNA-directed RNA polymerase</keyword>
<dbReference type="InterPro" id="IPR007647">
    <property type="entry name" value="RNA_pol_Rpb2_5"/>
</dbReference>
<reference evidence="10 11" key="1">
    <citation type="journal article" date="2017" name="PLoS Biol.">
        <title>The sea cucumber genome provides insights into morphological evolution and visceral regeneration.</title>
        <authorList>
            <person name="Zhang X."/>
            <person name="Sun L."/>
            <person name="Yuan J."/>
            <person name="Sun Y."/>
            <person name="Gao Y."/>
            <person name="Zhang L."/>
            <person name="Li S."/>
            <person name="Dai H."/>
            <person name="Hamel J.F."/>
            <person name="Liu C."/>
            <person name="Yu Y."/>
            <person name="Liu S."/>
            <person name="Lin W."/>
            <person name="Guo K."/>
            <person name="Jin S."/>
            <person name="Xu P."/>
            <person name="Storey K.B."/>
            <person name="Huan P."/>
            <person name="Zhang T."/>
            <person name="Zhou Y."/>
            <person name="Zhang J."/>
            <person name="Lin C."/>
            <person name="Li X."/>
            <person name="Xing L."/>
            <person name="Huo D."/>
            <person name="Sun M."/>
            <person name="Wang L."/>
            <person name="Mercier A."/>
            <person name="Li F."/>
            <person name="Yang H."/>
            <person name="Xiang J."/>
        </authorList>
    </citation>
    <scope>NUCLEOTIDE SEQUENCE [LARGE SCALE GENOMIC DNA]</scope>
    <source>
        <strain evidence="10">Shaxun</strain>
        <tissue evidence="10">Muscle</tissue>
    </source>
</reference>
<dbReference type="Proteomes" id="UP000230750">
    <property type="component" value="Unassembled WGS sequence"/>
</dbReference>
<dbReference type="GO" id="GO:0000428">
    <property type="term" value="C:DNA-directed RNA polymerase complex"/>
    <property type="evidence" value="ECO:0007669"/>
    <property type="project" value="UniProtKB-KW"/>
</dbReference>
<dbReference type="InterPro" id="IPR015712">
    <property type="entry name" value="DNA-dir_RNA_pol_su2"/>
</dbReference>
<dbReference type="Gene3D" id="3.90.1070.20">
    <property type="match status" value="1"/>
</dbReference>
<evidence type="ECO:0000259" key="7">
    <source>
        <dbReference type="Pfam" id="PF00562"/>
    </source>
</evidence>
<dbReference type="Gene3D" id="2.40.270.10">
    <property type="entry name" value="DNA-directed RNA polymerase, subunit 2, domain 6"/>
    <property type="match status" value="1"/>
</dbReference>
<dbReference type="SUPFAM" id="SSF64484">
    <property type="entry name" value="beta and beta-prime subunits of DNA dependent RNA-polymerase"/>
    <property type="match status" value="1"/>
</dbReference>
<evidence type="ECO:0000256" key="4">
    <source>
        <dbReference type="ARBA" id="ARBA00022679"/>
    </source>
</evidence>
<name>A0A2G8JDB2_STIJA</name>
<dbReference type="InterPro" id="IPR007646">
    <property type="entry name" value="RNA_pol_Rpb2_4"/>
</dbReference>
<evidence type="ECO:0000256" key="1">
    <source>
        <dbReference type="ARBA" id="ARBA00006835"/>
    </source>
</evidence>
<evidence type="ECO:0000256" key="6">
    <source>
        <dbReference type="ARBA" id="ARBA00023163"/>
    </source>
</evidence>
<dbReference type="Pfam" id="PF04567">
    <property type="entry name" value="RNA_pol_Rpb2_5"/>
    <property type="match status" value="1"/>
</dbReference>
<dbReference type="OrthoDB" id="10248617at2759"/>
<dbReference type="PANTHER" id="PTHR20856">
    <property type="entry name" value="DNA-DIRECTED RNA POLYMERASE I SUBUNIT 2"/>
    <property type="match status" value="1"/>
</dbReference>
<dbReference type="FunFam" id="2.40.50.150:FF:000003">
    <property type="entry name" value="DNA-directed RNA polymerase subunit beta"/>
    <property type="match status" value="1"/>
</dbReference>
<evidence type="ECO:0000256" key="3">
    <source>
        <dbReference type="ARBA" id="ARBA00022478"/>
    </source>
</evidence>
<dbReference type="Pfam" id="PF00562">
    <property type="entry name" value="RNA_pol_Rpb2_6"/>
    <property type="match status" value="1"/>
</dbReference>
<dbReference type="GO" id="GO:0032549">
    <property type="term" value="F:ribonucleoside binding"/>
    <property type="evidence" value="ECO:0007669"/>
    <property type="project" value="InterPro"/>
</dbReference>
<comment type="similarity">
    <text evidence="1">Belongs to the RNA polymerase beta chain family.</text>
</comment>
<dbReference type="EC" id="2.7.7.6" evidence="2"/>
<evidence type="ECO:0000259" key="9">
    <source>
        <dbReference type="Pfam" id="PF04567"/>
    </source>
</evidence>
<dbReference type="Gene3D" id="2.40.50.150">
    <property type="match status" value="1"/>
</dbReference>
<proteinExistence type="inferred from homology"/>
<sequence>MQYASGLSVYACNILGVIKNYKKLIQDFRLLRRAGYINEFVSICPNHTHRCVYIASDGGRVCRPYIIVDRGKPKVLQKHINELTQEIRSFEDFLREGLVEYLDVNEENDCLIALYESLITSETTHLEIEPFTILGVCARTDPYPHHNQSPRNTYSVLWESKLLTIDLIGFDKVPAGQNAMVAVMSYSGYDIEDALILNKASVDRGFGRCHVYRNQKCILKKYANQSFDRIMGPLIDGNTREVIWKHKVLDQDGICSPGERVTNKQVLLNKSMPVVTMSPIETGNKSEQQQQEFQDVPITYKGPVDSYIENVMISSNPEEAFLIKVLLRQTRRPEIGDKFSSRHGQKG</sequence>
<dbReference type="GO" id="GO:0003899">
    <property type="term" value="F:DNA-directed RNA polymerase activity"/>
    <property type="evidence" value="ECO:0007669"/>
    <property type="project" value="UniProtKB-EC"/>
</dbReference>
<dbReference type="Pfam" id="PF04566">
    <property type="entry name" value="RNA_pol_Rpb2_4"/>
    <property type="match status" value="1"/>
</dbReference>
<evidence type="ECO:0000313" key="10">
    <source>
        <dbReference type="EMBL" id="PIK33730.1"/>
    </source>
</evidence>
<feature type="domain" description="DNA-directed RNA polymerase subunit 2 hybrid-binding" evidence="7">
    <location>
        <begin position="164"/>
        <end position="347"/>
    </location>
</feature>
<dbReference type="InterPro" id="IPR037033">
    <property type="entry name" value="DNA-dir_RNAP_su2_hyb_sf"/>
</dbReference>
<gene>
    <name evidence="10" type="ORF">BSL78_29458</name>
</gene>
<dbReference type="AlphaFoldDB" id="A0A2G8JDB2"/>
<comment type="caution">
    <text evidence="10">The sequence shown here is derived from an EMBL/GenBank/DDBJ whole genome shotgun (WGS) entry which is preliminary data.</text>
</comment>
<feature type="domain" description="RNA polymerase Rpb2" evidence="8">
    <location>
        <begin position="13"/>
        <end position="69"/>
    </location>
</feature>
<dbReference type="InterPro" id="IPR014724">
    <property type="entry name" value="RNA_pol_RPB2_OB-fold"/>
</dbReference>
<evidence type="ECO:0000256" key="2">
    <source>
        <dbReference type="ARBA" id="ARBA00012418"/>
    </source>
</evidence>
<keyword evidence="6" id="KW-0804">Transcription</keyword>
<keyword evidence="11" id="KW-1185">Reference proteome</keyword>
<accession>A0A2G8JDB2</accession>
<dbReference type="GO" id="GO:0003677">
    <property type="term" value="F:DNA binding"/>
    <property type="evidence" value="ECO:0007669"/>
    <property type="project" value="InterPro"/>
</dbReference>
<feature type="domain" description="RNA polymerase Rpb2" evidence="9">
    <location>
        <begin position="90"/>
        <end position="121"/>
    </location>
</feature>
<keyword evidence="4" id="KW-0808">Transferase</keyword>
<dbReference type="InterPro" id="IPR007120">
    <property type="entry name" value="DNA-dir_RNAP_su2_dom"/>
</dbReference>
<dbReference type="STRING" id="307972.A0A2G8JDB2"/>
<evidence type="ECO:0000259" key="8">
    <source>
        <dbReference type="Pfam" id="PF04566"/>
    </source>
</evidence>
<evidence type="ECO:0000313" key="11">
    <source>
        <dbReference type="Proteomes" id="UP000230750"/>
    </source>
</evidence>
<keyword evidence="5" id="KW-0548">Nucleotidyltransferase</keyword>
<dbReference type="GO" id="GO:0006351">
    <property type="term" value="P:DNA-templated transcription"/>
    <property type="evidence" value="ECO:0007669"/>
    <property type="project" value="InterPro"/>
</dbReference>